<dbReference type="InterPro" id="IPR000780">
    <property type="entry name" value="CheR_MeTrfase"/>
</dbReference>
<dbReference type="SMART" id="SM00138">
    <property type="entry name" value="MeTrc"/>
    <property type="match status" value="1"/>
</dbReference>
<dbReference type="InterPro" id="IPR022641">
    <property type="entry name" value="CheR_N"/>
</dbReference>
<dbReference type="Pfam" id="PF01739">
    <property type="entry name" value="CheR"/>
    <property type="match status" value="1"/>
</dbReference>
<protein>
    <recommendedName>
        <fullName evidence="3">protein-glutamate O-methyltransferase</fullName>
        <ecNumber evidence="3">2.1.1.80</ecNumber>
    </recommendedName>
</protein>
<evidence type="ECO:0000259" key="7">
    <source>
        <dbReference type="PROSITE" id="PS50123"/>
    </source>
</evidence>
<dbReference type="SUPFAM" id="SSF47757">
    <property type="entry name" value="Chemotaxis receptor methyltransferase CheR, N-terminal domain"/>
    <property type="match status" value="1"/>
</dbReference>
<keyword evidence="5" id="KW-0808">Transferase</keyword>
<name>A0AAU8BN06_9VIBR</name>
<dbReference type="InterPro" id="IPR050903">
    <property type="entry name" value="Bact_Chemotaxis_MeTrfase"/>
</dbReference>
<evidence type="ECO:0000256" key="2">
    <source>
        <dbReference type="ARBA" id="ARBA00002759"/>
    </source>
</evidence>
<evidence type="ECO:0000256" key="5">
    <source>
        <dbReference type="ARBA" id="ARBA00022679"/>
    </source>
</evidence>
<organism evidence="8">
    <name type="scientific">Vibrio chaetopteri</name>
    <dbReference type="NCBI Taxonomy" id="3016528"/>
    <lineage>
        <taxon>Bacteria</taxon>
        <taxon>Pseudomonadati</taxon>
        <taxon>Pseudomonadota</taxon>
        <taxon>Gammaproteobacteria</taxon>
        <taxon>Vibrionales</taxon>
        <taxon>Vibrionaceae</taxon>
        <taxon>Vibrio</taxon>
    </lineage>
</organism>
<evidence type="ECO:0000256" key="1">
    <source>
        <dbReference type="ARBA" id="ARBA00001541"/>
    </source>
</evidence>
<dbReference type="InterPro" id="IPR036804">
    <property type="entry name" value="CheR_N_sf"/>
</dbReference>
<dbReference type="PROSITE" id="PS50123">
    <property type="entry name" value="CHER"/>
    <property type="match status" value="1"/>
</dbReference>
<evidence type="ECO:0000256" key="3">
    <source>
        <dbReference type="ARBA" id="ARBA00012534"/>
    </source>
</evidence>
<dbReference type="InterPro" id="IPR029063">
    <property type="entry name" value="SAM-dependent_MTases_sf"/>
</dbReference>
<evidence type="ECO:0000313" key="8">
    <source>
        <dbReference type="EMBL" id="XCD17032.1"/>
    </source>
</evidence>
<dbReference type="KEGG" id="vck:PG915_05765"/>
<feature type="domain" description="CheR-type methyltransferase" evidence="7">
    <location>
        <begin position="2"/>
        <end position="165"/>
    </location>
</feature>
<gene>
    <name evidence="8" type="ORF">PG915_05765</name>
</gene>
<accession>A0AAU8BN06</accession>
<dbReference type="Gene3D" id="1.10.155.10">
    <property type="entry name" value="Chemotaxis receptor methyltransferase CheR, N-terminal domain"/>
    <property type="match status" value="1"/>
</dbReference>
<evidence type="ECO:0000256" key="4">
    <source>
        <dbReference type="ARBA" id="ARBA00022603"/>
    </source>
</evidence>
<keyword evidence="6" id="KW-0949">S-adenosyl-L-methionine</keyword>
<dbReference type="Pfam" id="PF03705">
    <property type="entry name" value="CheR_N"/>
    <property type="match status" value="1"/>
</dbReference>
<dbReference type="EC" id="2.1.1.80" evidence="3"/>
<dbReference type="GO" id="GO:0008983">
    <property type="term" value="F:protein-glutamate O-methyltransferase activity"/>
    <property type="evidence" value="ECO:0007669"/>
    <property type="project" value="UniProtKB-EC"/>
</dbReference>
<dbReference type="SUPFAM" id="SSF53335">
    <property type="entry name" value="S-adenosyl-L-methionine-dependent methyltransferases"/>
    <property type="match status" value="1"/>
</dbReference>
<keyword evidence="4" id="KW-0489">Methyltransferase</keyword>
<sequence>MIVHTHFEYTDDDFSAIASLIYKRVGIDLHSNKKKLVYNRLVGRLRAHQLSRFAQYIALLNDQYHAEWEYFVNALTTNLTYFFREPYHFTLLKQHVRDHYVGNRVIEPIRIWCSACSTGEEAYSIAITMAEAFESYQPPVKILATDLNTQVLATAKHGRYTLEQLGSACEEQKTLLSL</sequence>
<proteinExistence type="predicted"/>
<dbReference type="GO" id="GO:0032259">
    <property type="term" value="P:methylation"/>
    <property type="evidence" value="ECO:0007669"/>
    <property type="project" value="UniProtKB-KW"/>
</dbReference>
<dbReference type="Gene3D" id="3.40.50.150">
    <property type="entry name" value="Vaccinia Virus protein VP39"/>
    <property type="match status" value="1"/>
</dbReference>
<dbReference type="AlphaFoldDB" id="A0AAU8BN06"/>
<dbReference type="RefSeq" id="WP_353498251.1">
    <property type="nucleotide sequence ID" value="NZ_CP115920.1"/>
</dbReference>
<dbReference type="InterPro" id="IPR022642">
    <property type="entry name" value="CheR_C"/>
</dbReference>
<dbReference type="PANTHER" id="PTHR24422">
    <property type="entry name" value="CHEMOTAXIS PROTEIN METHYLTRANSFERASE"/>
    <property type="match status" value="1"/>
</dbReference>
<dbReference type="PANTHER" id="PTHR24422:SF19">
    <property type="entry name" value="CHEMOTAXIS PROTEIN METHYLTRANSFERASE"/>
    <property type="match status" value="1"/>
</dbReference>
<reference evidence="8" key="1">
    <citation type="submission" date="2023-01" db="EMBL/GenBank/DDBJ databases">
        <title>Vibrio sp. CB1-14 genome sequencing.</title>
        <authorList>
            <person name="Otstavnykh N."/>
            <person name="Isaeva M."/>
            <person name="Meleshko D."/>
        </authorList>
    </citation>
    <scope>NUCLEOTIDE SEQUENCE</scope>
    <source>
        <strain evidence="8">CB1-14</strain>
    </source>
</reference>
<dbReference type="PRINTS" id="PR00996">
    <property type="entry name" value="CHERMTFRASE"/>
</dbReference>
<comment type="function">
    <text evidence="2">Methylation of the membrane-bound methyl-accepting chemotaxis proteins (MCP) to form gamma-glutamyl methyl ester residues in MCP.</text>
</comment>
<dbReference type="EMBL" id="CP115920">
    <property type="protein sequence ID" value="XCD17032.1"/>
    <property type="molecule type" value="Genomic_DNA"/>
</dbReference>
<comment type="catalytic activity">
    <reaction evidence="1">
        <text>L-glutamyl-[protein] + S-adenosyl-L-methionine = [protein]-L-glutamate 5-O-methyl ester + S-adenosyl-L-homocysteine</text>
        <dbReference type="Rhea" id="RHEA:24452"/>
        <dbReference type="Rhea" id="RHEA-COMP:10208"/>
        <dbReference type="Rhea" id="RHEA-COMP:10311"/>
        <dbReference type="ChEBI" id="CHEBI:29973"/>
        <dbReference type="ChEBI" id="CHEBI:57856"/>
        <dbReference type="ChEBI" id="CHEBI:59789"/>
        <dbReference type="ChEBI" id="CHEBI:82795"/>
        <dbReference type="EC" id="2.1.1.80"/>
    </reaction>
</comment>
<evidence type="ECO:0000256" key="6">
    <source>
        <dbReference type="ARBA" id="ARBA00022691"/>
    </source>
</evidence>